<proteinExistence type="predicted"/>
<dbReference type="AlphaFoldDB" id="A0A4S3IZN9"/>
<name>A0A4S3IZN9_9EURO</name>
<dbReference type="VEuPathDB" id="FungiDB:EYZ11_012649"/>
<evidence type="ECO:0000313" key="2">
    <source>
        <dbReference type="Proteomes" id="UP000308092"/>
    </source>
</evidence>
<evidence type="ECO:0000313" key="1">
    <source>
        <dbReference type="EMBL" id="THC87903.1"/>
    </source>
</evidence>
<organism evidence="1 2">
    <name type="scientific">Aspergillus tanneri</name>
    <dbReference type="NCBI Taxonomy" id="1220188"/>
    <lineage>
        <taxon>Eukaryota</taxon>
        <taxon>Fungi</taxon>
        <taxon>Dikarya</taxon>
        <taxon>Ascomycota</taxon>
        <taxon>Pezizomycotina</taxon>
        <taxon>Eurotiomycetes</taxon>
        <taxon>Eurotiomycetidae</taxon>
        <taxon>Eurotiales</taxon>
        <taxon>Aspergillaceae</taxon>
        <taxon>Aspergillus</taxon>
        <taxon>Aspergillus subgen. Circumdati</taxon>
    </lineage>
</organism>
<protein>
    <submittedName>
        <fullName evidence="1">Uncharacterized protein</fullName>
    </submittedName>
</protein>
<keyword evidence="2" id="KW-1185">Reference proteome</keyword>
<comment type="caution">
    <text evidence="1">The sequence shown here is derived from an EMBL/GenBank/DDBJ whole genome shotgun (WGS) entry which is preliminary data.</text>
</comment>
<dbReference type="Proteomes" id="UP000308092">
    <property type="component" value="Unassembled WGS sequence"/>
</dbReference>
<reference evidence="1 2" key="1">
    <citation type="submission" date="2019-03" db="EMBL/GenBank/DDBJ databases">
        <title>The genome sequence of a newly discovered highly antifungal drug resistant Aspergillus species, Aspergillus tanneri NIH 1004.</title>
        <authorList>
            <person name="Mounaud S."/>
            <person name="Singh I."/>
            <person name="Joardar V."/>
            <person name="Pakala S."/>
            <person name="Pakala S."/>
            <person name="Venepally P."/>
            <person name="Hoover J."/>
            <person name="Nierman W."/>
            <person name="Chung J."/>
            <person name="Losada L."/>
        </authorList>
    </citation>
    <scope>NUCLEOTIDE SEQUENCE [LARGE SCALE GENOMIC DNA]</scope>
    <source>
        <strain evidence="1 2">NIH1004</strain>
    </source>
</reference>
<sequence length="27" mass="3103">MCKPTKYGILDEDIYNMDEAGFQMGMT</sequence>
<gene>
    <name evidence="1" type="ORF">EYZ11_012649</name>
</gene>
<accession>A0A4S3IZN9</accession>
<dbReference type="EMBL" id="SOSA01000998">
    <property type="protein sequence ID" value="THC87903.1"/>
    <property type="molecule type" value="Genomic_DNA"/>
</dbReference>